<comment type="caution">
    <text evidence="1">The sequence shown here is derived from an EMBL/GenBank/DDBJ whole genome shotgun (WGS) entry which is preliminary data.</text>
</comment>
<accession>A0A9N9L154</accession>
<dbReference type="EMBL" id="CAJVRL010000077">
    <property type="protein sequence ID" value="CAG8957204.1"/>
    <property type="molecule type" value="Genomic_DNA"/>
</dbReference>
<gene>
    <name evidence="1" type="ORF">HYFRA_00009405</name>
</gene>
<keyword evidence="2" id="KW-1185">Reference proteome</keyword>
<dbReference type="Proteomes" id="UP000696280">
    <property type="component" value="Unassembled WGS sequence"/>
</dbReference>
<protein>
    <submittedName>
        <fullName evidence="1">Uncharacterized protein</fullName>
    </submittedName>
</protein>
<evidence type="ECO:0000313" key="1">
    <source>
        <dbReference type="EMBL" id="CAG8957204.1"/>
    </source>
</evidence>
<organism evidence="1 2">
    <name type="scientific">Hymenoscyphus fraxineus</name>
    <dbReference type="NCBI Taxonomy" id="746836"/>
    <lineage>
        <taxon>Eukaryota</taxon>
        <taxon>Fungi</taxon>
        <taxon>Dikarya</taxon>
        <taxon>Ascomycota</taxon>
        <taxon>Pezizomycotina</taxon>
        <taxon>Leotiomycetes</taxon>
        <taxon>Helotiales</taxon>
        <taxon>Helotiaceae</taxon>
        <taxon>Hymenoscyphus</taxon>
    </lineage>
</organism>
<name>A0A9N9L154_9HELO</name>
<dbReference type="AlphaFoldDB" id="A0A9N9L154"/>
<sequence length="80" mass="8599">MRTAHLSMNKKLSGNIEDQVIVGSCIVPPGKMNEVEQSDLDAFRNEEMEMDRDSDSDGGVKESGALACRGLVGTVGTKNK</sequence>
<proteinExistence type="predicted"/>
<reference evidence="1" key="1">
    <citation type="submission" date="2021-07" db="EMBL/GenBank/DDBJ databases">
        <authorList>
            <person name="Durling M."/>
        </authorList>
    </citation>
    <scope>NUCLEOTIDE SEQUENCE</scope>
</reference>
<evidence type="ECO:0000313" key="2">
    <source>
        <dbReference type="Proteomes" id="UP000696280"/>
    </source>
</evidence>